<evidence type="ECO:0000313" key="1">
    <source>
        <dbReference type="EMBL" id="MBW0536901.1"/>
    </source>
</evidence>
<dbReference type="Proteomes" id="UP000765509">
    <property type="component" value="Unassembled WGS sequence"/>
</dbReference>
<name>A0A9Q3FGK6_9BASI</name>
<comment type="caution">
    <text evidence="1">The sequence shown here is derived from an EMBL/GenBank/DDBJ whole genome shotgun (WGS) entry which is preliminary data.</text>
</comment>
<protein>
    <submittedName>
        <fullName evidence="1">Uncharacterized protein</fullName>
    </submittedName>
</protein>
<keyword evidence="2" id="KW-1185">Reference proteome</keyword>
<evidence type="ECO:0000313" key="2">
    <source>
        <dbReference type="Proteomes" id="UP000765509"/>
    </source>
</evidence>
<organism evidence="1 2">
    <name type="scientific">Austropuccinia psidii MF-1</name>
    <dbReference type="NCBI Taxonomy" id="1389203"/>
    <lineage>
        <taxon>Eukaryota</taxon>
        <taxon>Fungi</taxon>
        <taxon>Dikarya</taxon>
        <taxon>Basidiomycota</taxon>
        <taxon>Pucciniomycotina</taxon>
        <taxon>Pucciniomycetes</taxon>
        <taxon>Pucciniales</taxon>
        <taxon>Sphaerophragmiaceae</taxon>
        <taxon>Austropuccinia</taxon>
    </lineage>
</organism>
<sequence length="204" mass="23682">MLRWQIAIQEYRGNMTIVHKPGNIHKKSDSLSRWPLPNTPENYAYLPTGAEPQIPIEGINIADVGTEFFEKVRDSYNMDKNFHILTFLLDKNCKDSSLANSLDDIWKTSYAIGRFHLFDGILYHRSKDTCVMVLCSRMFINTILLELHDKISSGHLFEDIKTDRLAARMIQTVEEMIRRFCAYSLELKESDGFTHDWCTIIPAF</sequence>
<proteinExistence type="predicted"/>
<gene>
    <name evidence="1" type="ORF">O181_076616</name>
</gene>
<reference evidence="1" key="1">
    <citation type="submission" date="2021-03" db="EMBL/GenBank/DDBJ databases">
        <title>Draft genome sequence of rust myrtle Austropuccinia psidii MF-1, a brazilian biotype.</title>
        <authorList>
            <person name="Quecine M.C."/>
            <person name="Pachon D.M.R."/>
            <person name="Bonatelli M.L."/>
            <person name="Correr F.H."/>
            <person name="Franceschini L.M."/>
            <person name="Leite T.F."/>
            <person name="Margarido G.R.A."/>
            <person name="Almeida C.A."/>
            <person name="Ferrarezi J.A."/>
            <person name="Labate C.A."/>
        </authorList>
    </citation>
    <scope>NUCLEOTIDE SEQUENCE</scope>
    <source>
        <strain evidence="1">MF-1</strain>
    </source>
</reference>
<accession>A0A9Q3FGK6</accession>
<dbReference type="AlphaFoldDB" id="A0A9Q3FGK6"/>
<dbReference type="EMBL" id="AVOT02041539">
    <property type="protein sequence ID" value="MBW0536901.1"/>
    <property type="molecule type" value="Genomic_DNA"/>
</dbReference>